<feature type="transmembrane region" description="Helical" evidence="7">
    <location>
        <begin position="210"/>
        <end position="228"/>
    </location>
</feature>
<feature type="transmembrane region" description="Helical" evidence="7">
    <location>
        <begin position="276"/>
        <end position="296"/>
    </location>
</feature>
<evidence type="ECO:0000313" key="8">
    <source>
        <dbReference type="EMBL" id="KAI3425082.1"/>
    </source>
</evidence>
<dbReference type="GO" id="GO:0005886">
    <property type="term" value="C:plasma membrane"/>
    <property type="evidence" value="ECO:0007669"/>
    <property type="project" value="TreeGrafter"/>
</dbReference>
<feature type="transmembrane region" description="Helical" evidence="7">
    <location>
        <begin position="74"/>
        <end position="99"/>
    </location>
</feature>
<dbReference type="GO" id="GO:0015086">
    <property type="term" value="F:cadmium ion transmembrane transporter activity"/>
    <property type="evidence" value="ECO:0007669"/>
    <property type="project" value="TreeGrafter"/>
</dbReference>
<dbReference type="AlphaFoldDB" id="A0A9D4TGQ3"/>
<protein>
    <submittedName>
        <fullName evidence="8">Uncharacterized protein</fullName>
    </submittedName>
</protein>
<proteinExistence type="inferred from homology"/>
<dbReference type="GO" id="GO:0005384">
    <property type="term" value="F:manganese ion transmembrane transporter activity"/>
    <property type="evidence" value="ECO:0007669"/>
    <property type="project" value="TreeGrafter"/>
</dbReference>
<dbReference type="OrthoDB" id="409173at2759"/>
<evidence type="ECO:0000256" key="1">
    <source>
        <dbReference type="ARBA" id="ARBA00004141"/>
    </source>
</evidence>
<feature type="transmembrane region" description="Helical" evidence="7">
    <location>
        <begin position="120"/>
        <end position="145"/>
    </location>
</feature>
<evidence type="ECO:0000256" key="7">
    <source>
        <dbReference type="SAM" id="Phobius"/>
    </source>
</evidence>
<dbReference type="PANTHER" id="PTHR11706">
    <property type="entry name" value="SOLUTE CARRIER PROTEIN FAMILY 11 MEMBER"/>
    <property type="match status" value="1"/>
</dbReference>
<keyword evidence="4 7" id="KW-0812">Transmembrane</keyword>
<feature type="transmembrane region" description="Helical" evidence="7">
    <location>
        <begin position="308"/>
        <end position="330"/>
    </location>
</feature>
<feature type="transmembrane region" description="Helical" evidence="7">
    <location>
        <begin position="31"/>
        <end position="54"/>
    </location>
</feature>
<keyword evidence="6 7" id="KW-0472">Membrane</keyword>
<comment type="similarity">
    <text evidence="2">Belongs to the NRAMP (TC 2.A.55) family.</text>
</comment>
<evidence type="ECO:0000313" key="9">
    <source>
        <dbReference type="Proteomes" id="UP001055712"/>
    </source>
</evidence>
<dbReference type="GO" id="GO:0034755">
    <property type="term" value="P:iron ion transmembrane transport"/>
    <property type="evidence" value="ECO:0007669"/>
    <property type="project" value="TreeGrafter"/>
</dbReference>
<evidence type="ECO:0000256" key="2">
    <source>
        <dbReference type="ARBA" id="ARBA00009965"/>
    </source>
</evidence>
<keyword evidence="3" id="KW-0813">Transport</keyword>
<evidence type="ECO:0000256" key="6">
    <source>
        <dbReference type="ARBA" id="ARBA00023136"/>
    </source>
</evidence>
<feature type="transmembrane region" description="Helical" evidence="7">
    <location>
        <begin position="6"/>
        <end position="24"/>
    </location>
</feature>
<evidence type="ECO:0000256" key="5">
    <source>
        <dbReference type="ARBA" id="ARBA00022989"/>
    </source>
</evidence>
<dbReference type="EMBL" id="SIDB01000012">
    <property type="protein sequence ID" value="KAI3425082.1"/>
    <property type="molecule type" value="Genomic_DNA"/>
</dbReference>
<keyword evidence="9" id="KW-1185">Reference proteome</keyword>
<feature type="transmembrane region" description="Helical" evidence="7">
    <location>
        <begin position="248"/>
        <end position="267"/>
    </location>
</feature>
<dbReference type="PANTHER" id="PTHR11706:SF33">
    <property type="entry name" value="NATURAL RESISTANCE-ASSOCIATED MACROPHAGE PROTEIN 2"/>
    <property type="match status" value="1"/>
</dbReference>
<evidence type="ECO:0000256" key="3">
    <source>
        <dbReference type="ARBA" id="ARBA00022448"/>
    </source>
</evidence>
<name>A0A9D4TGQ3_CHLVU</name>
<keyword evidence="5 7" id="KW-1133">Transmembrane helix</keyword>
<comment type="subcellular location">
    <subcellularLocation>
        <location evidence="1">Membrane</location>
        <topology evidence="1">Multi-pass membrane protein</topology>
    </subcellularLocation>
</comment>
<dbReference type="Proteomes" id="UP001055712">
    <property type="component" value="Unassembled WGS sequence"/>
</dbReference>
<dbReference type="InterPro" id="IPR001046">
    <property type="entry name" value="NRAMP_fam"/>
</dbReference>
<dbReference type="PRINTS" id="PR00447">
    <property type="entry name" value="NATRESASSCMP"/>
</dbReference>
<evidence type="ECO:0000256" key="4">
    <source>
        <dbReference type="ARBA" id="ARBA00022692"/>
    </source>
</evidence>
<comment type="caution">
    <text evidence="8">The sequence shown here is derived from an EMBL/GenBank/DDBJ whole genome shotgun (WGS) entry which is preliminary data.</text>
</comment>
<organism evidence="8 9">
    <name type="scientific">Chlorella vulgaris</name>
    <name type="common">Green alga</name>
    <dbReference type="NCBI Taxonomy" id="3077"/>
    <lineage>
        <taxon>Eukaryota</taxon>
        <taxon>Viridiplantae</taxon>
        <taxon>Chlorophyta</taxon>
        <taxon>core chlorophytes</taxon>
        <taxon>Trebouxiophyceae</taxon>
        <taxon>Chlorellales</taxon>
        <taxon>Chlorellaceae</taxon>
        <taxon>Chlorella clade</taxon>
        <taxon>Chlorella</taxon>
    </lineage>
</organism>
<accession>A0A9D4TGQ3</accession>
<gene>
    <name evidence="8" type="ORF">D9Q98_008460</name>
</gene>
<sequence length="389" mass="42099">MVPLCRVAAGCIVVSCSAFLLLLLERRGARWLEALFGAVIGMEAIAMSVNFFRAGVPAKEVALGLFRPTLPGNAIVPAVGALGALVMPYNLFFSSAVVMSRRPSPPTRGRVREVLWYHRLETPLVLLGTFIINMFVICVFATGFYGTDQEIGLQSAGDLLAERFGSEFKLFWALGLLAAGQVSTIALTYAGQLIMAGMLRIEVQGWKRMVCTRMVALVPALAGKFALATNASNSFDRLNQMLNVVQSIQLPFALIPAIHMAANRAIMTPVFATSKFLTTFCSLIALAVVSVNGYFLVTFRQDNLPSGAGVTVGWAFLMTAYYISLAYYAVSPTRLHSWVSKTWLGPRLHRAQTSVAVAGSATARAAGGLVTWAKGINWRDPESLLEVHL</sequence>
<reference evidence="8" key="1">
    <citation type="journal article" date="2019" name="Plant J.">
        <title>Chlorella vulgaris genome assembly and annotation reveals the molecular basis for metabolic acclimation to high light conditions.</title>
        <authorList>
            <person name="Cecchin M."/>
            <person name="Marcolungo L."/>
            <person name="Rossato M."/>
            <person name="Girolomoni L."/>
            <person name="Cosentino E."/>
            <person name="Cuine S."/>
            <person name="Li-Beisson Y."/>
            <person name="Delledonne M."/>
            <person name="Ballottari M."/>
        </authorList>
    </citation>
    <scope>NUCLEOTIDE SEQUENCE</scope>
    <source>
        <strain evidence="8">211/11P</strain>
    </source>
</reference>
<reference evidence="8" key="2">
    <citation type="submission" date="2020-11" db="EMBL/GenBank/DDBJ databases">
        <authorList>
            <person name="Cecchin M."/>
            <person name="Marcolungo L."/>
            <person name="Rossato M."/>
            <person name="Girolomoni L."/>
            <person name="Cosentino E."/>
            <person name="Cuine S."/>
            <person name="Li-Beisson Y."/>
            <person name="Delledonne M."/>
            <person name="Ballottari M."/>
        </authorList>
    </citation>
    <scope>NUCLEOTIDE SEQUENCE</scope>
    <source>
        <strain evidence="8">211/11P</strain>
        <tissue evidence="8">Whole cell</tissue>
    </source>
</reference>
<feature type="transmembrane region" description="Helical" evidence="7">
    <location>
        <begin position="170"/>
        <end position="190"/>
    </location>
</feature>
<dbReference type="Pfam" id="PF01566">
    <property type="entry name" value="Nramp"/>
    <property type="match status" value="1"/>
</dbReference>